<sequence>MTPAGGADRAAANYPLLSRYRRLTGLVIELIHRERDEVRCSREFRRSAVPIQQHEGQEPKAEDSPADDPKP</sequence>
<organism evidence="2 3">
    <name type="scientific">Acidisarcina polymorpha</name>
    <dbReference type="NCBI Taxonomy" id="2211140"/>
    <lineage>
        <taxon>Bacteria</taxon>
        <taxon>Pseudomonadati</taxon>
        <taxon>Acidobacteriota</taxon>
        <taxon>Terriglobia</taxon>
        <taxon>Terriglobales</taxon>
        <taxon>Acidobacteriaceae</taxon>
        <taxon>Acidisarcina</taxon>
    </lineage>
</organism>
<accession>A0A2Z5G8C5</accession>
<gene>
    <name evidence="2" type="ORF">ACPOL_5964</name>
</gene>
<keyword evidence="3" id="KW-1185">Reference proteome</keyword>
<proteinExistence type="predicted"/>
<reference evidence="2 3" key="1">
    <citation type="journal article" date="2018" name="Front. Microbiol.">
        <title>Hydrolytic Capabilities as a Key to Environmental Success: Chitinolytic and Cellulolytic Acidobacteria From Acidic Sub-arctic Soils and Boreal Peatlands.</title>
        <authorList>
            <person name="Belova S.E."/>
            <person name="Ravin N.V."/>
            <person name="Pankratov T.A."/>
            <person name="Rakitin A.L."/>
            <person name="Ivanova A.A."/>
            <person name="Beletsky A.V."/>
            <person name="Mardanov A.V."/>
            <person name="Sinninghe Damste J.S."/>
            <person name="Dedysh S.N."/>
        </authorList>
    </citation>
    <scope>NUCLEOTIDE SEQUENCE [LARGE SCALE GENOMIC DNA]</scope>
    <source>
        <strain evidence="2 3">SBC82</strain>
    </source>
</reference>
<feature type="compositionally biased region" description="Basic and acidic residues" evidence="1">
    <location>
        <begin position="55"/>
        <end position="71"/>
    </location>
</feature>
<feature type="region of interest" description="Disordered" evidence="1">
    <location>
        <begin position="43"/>
        <end position="71"/>
    </location>
</feature>
<protein>
    <submittedName>
        <fullName evidence="2">Uncharacterized protein</fullName>
    </submittedName>
</protein>
<name>A0A2Z5G8C5_9BACT</name>
<dbReference type="AlphaFoldDB" id="A0A2Z5G8C5"/>
<dbReference type="EMBL" id="CP030840">
    <property type="protein sequence ID" value="AXC15208.1"/>
    <property type="molecule type" value="Genomic_DNA"/>
</dbReference>
<evidence type="ECO:0000313" key="3">
    <source>
        <dbReference type="Proteomes" id="UP000253606"/>
    </source>
</evidence>
<dbReference type="KEGG" id="abas:ACPOL_5964"/>
<dbReference type="Proteomes" id="UP000253606">
    <property type="component" value="Chromosome"/>
</dbReference>
<evidence type="ECO:0000313" key="2">
    <source>
        <dbReference type="EMBL" id="AXC15208.1"/>
    </source>
</evidence>
<evidence type="ECO:0000256" key="1">
    <source>
        <dbReference type="SAM" id="MobiDB-lite"/>
    </source>
</evidence>